<sequence length="72" mass="8084">MPVVAVWPIPWVRAIAILPTAPERVRNADTHHPYRWDSHFHYLTEFPEPEAVLVLQGGKKPTQSAVLSSQGS</sequence>
<dbReference type="GO" id="GO:0030145">
    <property type="term" value="F:manganese ion binding"/>
    <property type="evidence" value="ECO:0007669"/>
    <property type="project" value="InterPro"/>
</dbReference>
<reference evidence="2" key="2">
    <citation type="journal article" date="2014" name="ISME J.">
        <title>Microbial stratification in low pH oxic and suboxic macroscopic growths along an acid mine drainage.</title>
        <authorList>
            <person name="Mendez-Garcia C."/>
            <person name="Mesa V."/>
            <person name="Sprenger R.R."/>
            <person name="Richter M."/>
            <person name="Diez M.S."/>
            <person name="Solano J."/>
            <person name="Bargiela R."/>
            <person name="Golyshina O.V."/>
            <person name="Manteca A."/>
            <person name="Ramos J.L."/>
            <person name="Gallego J.R."/>
            <person name="Llorente I."/>
            <person name="Martins Dos Santos V.A."/>
            <person name="Jensen O.N."/>
            <person name="Pelaez A.I."/>
            <person name="Sanchez J."/>
            <person name="Ferrer M."/>
        </authorList>
    </citation>
    <scope>NUCLEOTIDE SEQUENCE</scope>
</reference>
<name>T1BVH9_9ZZZZ</name>
<evidence type="ECO:0000259" key="1">
    <source>
        <dbReference type="Pfam" id="PF05195"/>
    </source>
</evidence>
<dbReference type="EMBL" id="AUZX01003445">
    <property type="protein sequence ID" value="EQD73882.1"/>
    <property type="molecule type" value="Genomic_DNA"/>
</dbReference>
<dbReference type="GO" id="GO:0070006">
    <property type="term" value="F:metalloaminopeptidase activity"/>
    <property type="evidence" value="ECO:0007669"/>
    <property type="project" value="InterPro"/>
</dbReference>
<keyword evidence="2" id="KW-0031">Aminopeptidase</keyword>
<organism evidence="2">
    <name type="scientific">mine drainage metagenome</name>
    <dbReference type="NCBI Taxonomy" id="410659"/>
    <lineage>
        <taxon>unclassified sequences</taxon>
        <taxon>metagenomes</taxon>
        <taxon>ecological metagenomes</taxon>
    </lineage>
</organism>
<reference evidence="2" key="1">
    <citation type="submission" date="2013-08" db="EMBL/GenBank/DDBJ databases">
        <authorList>
            <person name="Mendez C."/>
            <person name="Richter M."/>
            <person name="Ferrer M."/>
            <person name="Sanchez J."/>
        </authorList>
    </citation>
    <scope>NUCLEOTIDE SEQUENCE</scope>
</reference>
<dbReference type="Pfam" id="PF05195">
    <property type="entry name" value="AMP_N"/>
    <property type="match status" value="1"/>
</dbReference>
<dbReference type="EC" id="3.4.-.-" evidence="2"/>
<dbReference type="Gene3D" id="3.40.350.10">
    <property type="entry name" value="Creatinase/prolidase N-terminal domain"/>
    <property type="match status" value="1"/>
</dbReference>
<feature type="domain" description="Aminopeptidase P N-terminal" evidence="1">
    <location>
        <begin position="14"/>
        <end position="67"/>
    </location>
</feature>
<proteinExistence type="predicted"/>
<keyword evidence="2" id="KW-0645">Protease</keyword>
<accession>T1BVH9</accession>
<dbReference type="AlphaFoldDB" id="T1BVH9"/>
<keyword evidence="2" id="KW-0378">Hydrolase</keyword>
<dbReference type="InterPro" id="IPR029149">
    <property type="entry name" value="Creatin/AminoP/Spt16_N"/>
</dbReference>
<evidence type="ECO:0000313" key="2">
    <source>
        <dbReference type="EMBL" id="EQD73882.1"/>
    </source>
</evidence>
<protein>
    <submittedName>
        <fullName evidence="2">Protein containing Peptidase M24B, X-Pro dipeptidase/aminopeptidase P</fullName>
        <ecNumber evidence="2">3.4.-.-</ecNumber>
    </submittedName>
</protein>
<dbReference type="SUPFAM" id="SSF53092">
    <property type="entry name" value="Creatinase/prolidase N-terminal domain"/>
    <property type="match status" value="1"/>
</dbReference>
<comment type="caution">
    <text evidence="2">The sequence shown here is derived from an EMBL/GenBank/DDBJ whole genome shotgun (WGS) entry which is preliminary data.</text>
</comment>
<dbReference type="InterPro" id="IPR007865">
    <property type="entry name" value="Aminopep_P_N"/>
</dbReference>
<gene>
    <name evidence="2" type="ORF">B1A_04730</name>
</gene>